<dbReference type="OrthoDB" id="9781579at2"/>
<evidence type="ECO:0000313" key="9">
    <source>
        <dbReference type="Proteomes" id="UP000294321"/>
    </source>
</evidence>
<keyword evidence="3" id="KW-0237">DNA synthesis</keyword>
<keyword evidence="5" id="KW-0547">Nucleotide-binding</keyword>
<accession>A0A4V1ALR4</accession>
<keyword evidence="9" id="KW-1185">Reference proteome</keyword>
<dbReference type="AlphaFoldDB" id="A0A4V1ALR4"/>
<keyword evidence="6" id="KW-0418">Kinase</keyword>
<organism evidence="8 9">
    <name type="scientific">Acetilactobacillus jinshanensis</name>
    <dbReference type="NCBI Taxonomy" id="1720083"/>
    <lineage>
        <taxon>Bacteria</taxon>
        <taxon>Bacillati</taxon>
        <taxon>Bacillota</taxon>
        <taxon>Bacilli</taxon>
        <taxon>Lactobacillales</taxon>
        <taxon>Lactobacillaceae</taxon>
        <taxon>Acetilactobacillus</taxon>
    </lineage>
</organism>
<evidence type="ECO:0000256" key="5">
    <source>
        <dbReference type="ARBA" id="ARBA00022741"/>
    </source>
</evidence>
<evidence type="ECO:0000256" key="1">
    <source>
        <dbReference type="ARBA" id="ARBA00007587"/>
    </source>
</evidence>
<evidence type="ECO:0000256" key="6">
    <source>
        <dbReference type="ARBA" id="ARBA00022777"/>
    </source>
</evidence>
<dbReference type="KEGG" id="lji:ELX58_05045"/>
<dbReference type="EMBL" id="CP034726">
    <property type="protein sequence ID" value="QBP18509.1"/>
    <property type="molecule type" value="Genomic_DNA"/>
</dbReference>
<proteinExistence type="inferred from homology"/>
<dbReference type="GO" id="GO:0071897">
    <property type="term" value="P:DNA biosynthetic process"/>
    <property type="evidence" value="ECO:0007669"/>
    <property type="project" value="UniProtKB-KW"/>
</dbReference>
<gene>
    <name evidence="8" type="ORF">ELX58_05045</name>
</gene>
<keyword evidence="7" id="KW-0067">ATP-binding</keyword>
<dbReference type="GO" id="GO:0004797">
    <property type="term" value="F:thymidine kinase activity"/>
    <property type="evidence" value="ECO:0007669"/>
    <property type="project" value="UniProtKB-EC"/>
</dbReference>
<protein>
    <recommendedName>
        <fullName evidence="2">thymidine kinase</fullName>
        <ecNumber evidence="2">2.7.1.21</ecNumber>
    </recommendedName>
</protein>
<evidence type="ECO:0000313" key="8">
    <source>
        <dbReference type="EMBL" id="QBP18509.1"/>
    </source>
</evidence>
<evidence type="ECO:0000256" key="4">
    <source>
        <dbReference type="ARBA" id="ARBA00022679"/>
    </source>
</evidence>
<dbReference type="InterPro" id="IPR001267">
    <property type="entry name" value="Thymidine_kinase"/>
</dbReference>
<dbReference type="SUPFAM" id="SSF52540">
    <property type="entry name" value="P-loop containing nucleoside triphosphate hydrolases"/>
    <property type="match status" value="1"/>
</dbReference>
<name>A0A4V1ALR4_9LACO</name>
<dbReference type="Pfam" id="PF00265">
    <property type="entry name" value="TK"/>
    <property type="match status" value="1"/>
</dbReference>
<dbReference type="GO" id="GO:0005524">
    <property type="term" value="F:ATP binding"/>
    <property type="evidence" value="ECO:0007669"/>
    <property type="project" value="UniProtKB-KW"/>
</dbReference>
<dbReference type="RefSeq" id="WP_133442068.1">
    <property type="nucleotide sequence ID" value="NZ_CP034726.1"/>
</dbReference>
<evidence type="ECO:0000256" key="3">
    <source>
        <dbReference type="ARBA" id="ARBA00022634"/>
    </source>
</evidence>
<dbReference type="InterPro" id="IPR027417">
    <property type="entry name" value="P-loop_NTPase"/>
</dbReference>
<keyword evidence="4" id="KW-0808">Transferase</keyword>
<comment type="similarity">
    <text evidence="1">Belongs to the thymidine kinase family.</text>
</comment>
<dbReference type="Gene3D" id="3.40.50.300">
    <property type="entry name" value="P-loop containing nucleotide triphosphate hydrolases"/>
    <property type="match status" value="1"/>
</dbReference>
<evidence type="ECO:0000256" key="7">
    <source>
        <dbReference type="ARBA" id="ARBA00022840"/>
    </source>
</evidence>
<sequence>MSKKIFLYGPQTSGKTTRLLRLIKHDHGRDILMSGEDKGQVNNGHEVCDITLRVPEKWDQKSLNRFKQQAKEQFPVNHVLVDGAQFLSKQQLVQLTDIFNDIDPTVPIIFAGCQYYIATLGRTDDEIPTSKFLMTWCDVTMPVDRKCDFCQRTATRLFINGFKKLPGNKMMAVDPHLVCNVHYLKFKS</sequence>
<dbReference type="EC" id="2.7.1.21" evidence="2"/>
<evidence type="ECO:0000256" key="2">
    <source>
        <dbReference type="ARBA" id="ARBA00012118"/>
    </source>
</evidence>
<dbReference type="Proteomes" id="UP000294321">
    <property type="component" value="Chromosome"/>
</dbReference>
<reference evidence="9" key="1">
    <citation type="submission" date="2018-12" db="EMBL/GenBank/DDBJ databases">
        <title>A new species of lactobacillus.</title>
        <authorList>
            <person name="Jian Y."/>
            <person name="Xin L."/>
            <person name="Hong Z.J."/>
            <person name="Ming L.Z."/>
            <person name="Hong X.Z."/>
        </authorList>
    </citation>
    <scope>NUCLEOTIDE SEQUENCE [LARGE SCALE GENOMIC DNA]</scope>
    <source>
        <strain evidence="9">HSLZ-75</strain>
    </source>
</reference>